<reference evidence="3" key="1">
    <citation type="journal article" date="2014" name="Front. Microbiol.">
        <title>High frequency of phylogenetically diverse reductive dehalogenase-homologous genes in deep subseafloor sedimentary metagenomes.</title>
        <authorList>
            <person name="Kawai M."/>
            <person name="Futagami T."/>
            <person name="Toyoda A."/>
            <person name="Takaki Y."/>
            <person name="Nishi S."/>
            <person name="Hori S."/>
            <person name="Arai W."/>
            <person name="Tsubouchi T."/>
            <person name="Morono Y."/>
            <person name="Uchiyama I."/>
            <person name="Ito T."/>
            <person name="Fujiyama A."/>
            <person name="Inagaki F."/>
            <person name="Takami H."/>
        </authorList>
    </citation>
    <scope>NUCLEOTIDE SEQUENCE</scope>
    <source>
        <strain evidence="3">Expedition CK06-06</strain>
    </source>
</reference>
<evidence type="ECO:0000256" key="1">
    <source>
        <dbReference type="ARBA" id="ARBA00023235"/>
    </source>
</evidence>
<keyword evidence="1" id="KW-0413">Isomerase</keyword>
<dbReference type="GO" id="GO:0016861">
    <property type="term" value="F:intramolecular oxidoreductase activity, interconverting aldoses and ketoses"/>
    <property type="evidence" value="ECO:0007669"/>
    <property type="project" value="InterPro"/>
</dbReference>
<accession>X0TU97</accession>
<comment type="caution">
    <text evidence="3">The sequence shown here is derived from an EMBL/GenBank/DDBJ whole genome shotgun (WGS) entry which is preliminary data.</text>
</comment>
<dbReference type="GO" id="GO:0005737">
    <property type="term" value="C:cytoplasm"/>
    <property type="evidence" value="ECO:0007669"/>
    <property type="project" value="InterPro"/>
</dbReference>
<organism evidence="3">
    <name type="scientific">marine sediment metagenome</name>
    <dbReference type="NCBI Taxonomy" id="412755"/>
    <lineage>
        <taxon>unclassified sequences</taxon>
        <taxon>metagenomes</taxon>
        <taxon>ecological metagenomes</taxon>
    </lineage>
</organism>
<name>X0TU97_9ZZZZ</name>
<dbReference type="EMBL" id="BARS01000592">
    <property type="protein sequence ID" value="GAF79695.1"/>
    <property type="molecule type" value="Genomic_DNA"/>
</dbReference>
<keyword evidence="2" id="KW-0119">Carbohydrate metabolism</keyword>
<dbReference type="SUPFAM" id="SSF53743">
    <property type="entry name" value="FucI/AraA N-terminal and middle domains"/>
    <property type="match status" value="1"/>
</dbReference>
<evidence type="ECO:0000256" key="2">
    <source>
        <dbReference type="ARBA" id="ARBA00023277"/>
    </source>
</evidence>
<gene>
    <name evidence="3" type="ORF">S01H1_01383</name>
</gene>
<dbReference type="PANTHER" id="PTHR36120:SF2">
    <property type="entry name" value="FUCOSE ISOMERASE"/>
    <property type="match status" value="1"/>
</dbReference>
<dbReference type="InterPro" id="IPR009015">
    <property type="entry name" value="Fucose_isomerase_N/cen_sf"/>
</dbReference>
<sequence>MKIGLYNLVSEVHNEGYINQTLKGFITEVEEKLGEKFEDISLKNFNQKDWFPLIFIKSGGAEVKFEQIFKQINRPYILLSSSIHNSLAASLEIASFLKQKGKKVEIIHGSSEYIAKRIKELRKIFQVKNRLVSSKLGVIGKPSDWLIASDVDYNKVKDALGISLIDIKMDELVKEIDQDHHFAHPKLKNIREKGFNKKSIEGALKIYSGFKAIVNKYKLDGITVRCFDLLEIYKNSGCLGTSLLNDEGIVAGCEGDVPALISMNILHFLTDEPVFMANLSSIDVYNNEIIFTHCT</sequence>
<evidence type="ECO:0008006" key="4">
    <source>
        <dbReference type="Google" id="ProtNLM"/>
    </source>
</evidence>
<evidence type="ECO:0000313" key="3">
    <source>
        <dbReference type="EMBL" id="GAF79695.1"/>
    </source>
</evidence>
<dbReference type="GO" id="GO:0005996">
    <property type="term" value="P:monosaccharide metabolic process"/>
    <property type="evidence" value="ECO:0007669"/>
    <property type="project" value="InterPro"/>
</dbReference>
<proteinExistence type="predicted"/>
<protein>
    <recommendedName>
        <fullName evidence="4">L-fucose isomerase C-terminal domain-containing protein</fullName>
    </recommendedName>
</protein>
<dbReference type="PANTHER" id="PTHR36120">
    <property type="entry name" value="FUCOSE ISOMERASE"/>
    <property type="match status" value="1"/>
</dbReference>
<feature type="non-terminal residue" evidence="3">
    <location>
        <position position="295"/>
    </location>
</feature>
<dbReference type="AlphaFoldDB" id="X0TU97"/>